<keyword evidence="6" id="KW-0997">Cell inner membrane</keyword>
<dbReference type="GO" id="GO:0005886">
    <property type="term" value="C:plasma membrane"/>
    <property type="evidence" value="ECO:0007669"/>
    <property type="project" value="UniProtKB-SubCell"/>
</dbReference>
<dbReference type="InterPro" id="IPR000983">
    <property type="entry name" value="Bac_GSPG_pilin"/>
</dbReference>
<keyword evidence="5" id="KW-0488">Methylation</keyword>
<dbReference type="PANTHER" id="PTHR30093:SF45">
    <property type="entry name" value="TYPE II SECRETION SYSTEM CORE PROTEIN G"/>
    <property type="match status" value="1"/>
</dbReference>
<sequence length="138" mass="15109">MITRNNQGFTLLELLVVLVIIGLLAGIIGPSLFKNVGKSEVTTAKAQIESLSKAIDTYRLDTGKFPSTQEGLQVLTTRPNNVANWNGPYLKKAAPLDPWGMPYQYKSPGEHNPDYDLYSLGADKTLGGEQQNSDLGNW</sequence>
<protein>
    <recommendedName>
        <fullName evidence="3">Type II secretion system core protein G</fullName>
    </recommendedName>
</protein>
<dbReference type="GO" id="GO:0015628">
    <property type="term" value="P:protein secretion by the type II secretion system"/>
    <property type="evidence" value="ECO:0007669"/>
    <property type="project" value="InterPro"/>
</dbReference>
<evidence type="ECO:0000256" key="3">
    <source>
        <dbReference type="ARBA" id="ARBA00020042"/>
    </source>
</evidence>
<dbReference type="PRINTS" id="PR00813">
    <property type="entry name" value="BCTERIALGSPG"/>
</dbReference>
<evidence type="ECO:0000256" key="1">
    <source>
        <dbReference type="ARBA" id="ARBA00004377"/>
    </source>
</evidence>
<dbReference type="PROSITE" id="PS00409">
    <property type="entry name" value="PROKAR_NTER_METHYL"/>
    <property type="match status" value="1"/>
</dbReference>
<feature type="domain" description="Type II secretion system protein GspG C-terminal" evidence="11">
    <location>
        <begin position="32"/>
        <end position="138"/>
    </location>
</feature>
<dbReference type="InterPro" id="IPR013545">
    <property type="entry name" value="T2SS_protein-GspG_C"/>
</dbReference>
<proteinExistence type="inferred from homology"/>
<accession>A0A2T5J235</accession>
<gene>
    <name evidence="12" type="ORF">C8N29_103259</name>
</gene>
<evidence type="ECO:0000256" key="4">
    <source>
        <dbReference type="ARBA" id="ARBA00022475"/>
    </source>
</evidence>
<comment type="caution">
    <text evidence="12">The sequence shown here is derived from an EMBL/GenBank/DDBJ whole genome shotgun (WGS) entry which is preliminary data.</text>
</comment>
<evidence type="ECO:0000313" key="12">
    <source>
        <dbReference type="EMBL" id="PTQ90504.1"/>
    </source>
</evidence>
<evidence type="ECO:0000259" key="11">
    <source>
        <dbReference type="Pfam" id="PF08334"/>
    </source>
</evidence>
<dbReference type="InterPro" id="IPR012902">
    <property type="entry name" value="N_methyl_site"/>
</dbReference>
<evidence type="ECO:0000256" key="7">
    <source>
        <dbReference type="ARBA" id="ARBA00022692"/>
    </source>
</evidence>
<evidence type="ECO:0000256" key="2">
    <source>
        <dbReference type="ARBA" id="ARBA00009984"/>
    </source>
</evidence>
<dbReference type="Proteomes" id="UP000244223">
    <property type="component" value="Unassembled WGS sequence"/>
</dbReference>
<dbReference type="NCBIfam" id="TIGR01710">
    <property type="entry name" value="typeII_sec_gspG"/>
    <property type="match status" value="1"/>
</dbReference>
<evidence type="ECO:0000256" key="6">
    <source>
        <dbReference type="ARBA" id="ARBA00022519"/>
    </source>
</evidence>
<evidence type="ECO:0000313" key="13">
    <source>
        <dbReference type="Proteomes" id="UP000244223"/>
    </source>
</evidence>
<comment type="subcellular location">
    <subcellularLocation>
        <location evidence="1">Cell inner membrane</location>
        <topology evidence="1">Single-pass membrane protein</topology>
    </subcellularLocation>
</comment>
<organism evidence="12 13">
    <name type="scientific">Agitococcus lubricus</name>
    <dbReference type="NCBI Taxonomy" id="1077255"/>
    <lineage>
        <taxon>Bacteria</taxon>
        <taxon>Pseudomonadati</taxon>
        <taxon>Pseudomonadota</taxon>
        <taxon>Gammaproteobacteria</taxon>
        <taxon>Moraxellales</taxon>
        <taxon>Moraxellaceae</taxon>
        <taxon>Agitococcus</taxon>
    </lineage>
</organism>
<evidence type="ECO:0000256" key="8">
    <source>
        <dbReference type="ARBA" id="ARBA00022989"/>
    </source>
</evidence>
<keyword evidence="4" id="KW-1003">Cell membrane</keyword>
<evidence type="ECO:0000256" key="5">
    <source>
        <dbReference type="ARBA" id="ARBA00022481"/>
    </source>
</evidence>
<keyword evidence="9 10" id="KW-0472">Membrane</keyword>
<dbReference type="Pfam" id="PF07963">
    <property type="entry name" value="N_methyl"/>
    <property type="match status" value="1"/>
</dbReference>
<dbReference type="NCBIfam" id="TIGR02532">
    <property type="entry name" value="IV_pilin_GFxxxE"/>
    <property type="match status" value="1"/>
</dbReference>
<dbReference type="GO" id="GO:0015627">
    <property type="term" value="C:type II protein secretion system complex"/>
    <property type="evidence" value="ECO:0007669"/>
    <property type="project" value="InterPro"/>
</dbReference>
<dbReference type="EMBL" id="QAON01000003">
    <property type="protein sequence ID" value="PTQ90504.1"/>
    <property type="molecule type" value="Genomic_DNA"/>
</dbReference>
<evidence type="ECO:0000256" key="9">
    <source>
        <dbReference type="ARBA" id="ARBA00023136"/>
    </source>
</evidence>
<dbReference type="InterPro" id="IPR010054">
    <property type="entry name" value="Type2_sec_GspG"/>
</dbReference>
<keyword evidence="8 10" id="KW-1133">Transmembrane helix</keyword>
<keyword evidence="13" id="KW-1185">Reference proteome</keyword>
<comment type="similarity">
    <text evidence="2">Belongs to the GSP G family.</text>
</comment>
<dbReference type="RefSeq" id="WP_107864941.1">
    <property type="nucleotide sequence ID" value="NZ_QAON01000003.1"/>
</dbReference>
<reference evidence="12 13" key="1">
    <citation type="submission" date="2018-04" db="EMBL/GenBank/DDBJ databases">
        <title>Genomic Encyclopedia of Archaeal and Bacterial Type Strains, Phase II (KMG-II): from individual species to whole genera.</title>
        <authorList>
            <person name="Goeker M."/>
        </authorList>
    </citation>
    <scope>NUCLEOTIDE SEQUENCE [LARGE SCALE GENOMIC DNA]</scope>
    <source>
        <strain evidence="12 13">DSM 5822</strain>
    </source>
</reference>
<feature type="transmembrane region" description="Helical" evidence="10">
    <location>
        <begin position="12"/>
        <end position="33"/>
    </location>
</feature>
<keyword evidence="7 10" id="KW-0812">Transmembrane</keyword>
<dbReference type="SUPFAM" id="SSF54523">
    <property type="entry name" value="Pili subunits"/>
    <property type="match status" value="1"/>
</dbReference>
<dbReference type="OrthoDB" id="9795612at2"/>
<dbReference type="AlphaFoldDB" id="A0A2T5J235"/>
<name>A0A2T5J235_9GAMM</name>
<dbReference type="Gene3D" id="3.30.700.10">
    <property type="entry name" value="Glycoprotein, Type 4 Pilin"/>
    <property type="match status" value="1"/>
</dbReference>
<evidence type="ECO:0000256" key="10">
    <source>
        <dbReference type="SAM" id="Phobius"/>
    </source>
</evidence>
<dbReference type="Pfam" id="PF08334">
    <property type="entry name" value="T2SSG"/>
    <property type="match status" value="1"/>
</dbReference>
<dbReference type="PANTHER" id="PTHR30093">
    <property type="entry name" value="GENERAL SECRETION PATHWAY PROTEIN G"/>
    <property type="match status" value="1"/>
</dbReference>
<dbReference type="InterPro" id="IPR045584">
    <property type="entry name" value="Pilin-like"/>
</dbReference>